<protein>
    <submittedName>
        <fullName evidence="1">Type IX secretion system membrane protein PorP/SprF</fullName>
    </submittedName>
</protein>
<dbReference type="Pfam" id="PF11751">
    <property type="entry name" value="PorP_SprF"/>
    <property type="match status" value="1"/>
</dbReference>
<dbReference type="AlphaFoldDB" id="A0A554VL70"/>
<keyword evidence="2" id="KW-1185">Reference proteome</keyword>
<sequence>MKTKYIIMLIAVMLSKGILCPIFGQQTPVFANYNYNTVIINPAHAGFYPDADVTITNRGYLNQIEGSPRNIGLTFNSPLGSENVGLGAGVYSDQVGVTTATSLFGAYSYKLFFDHNYNRARWWSYNPNVLSFGITGGVMIYDENLLELGIQNDPNFANNINTIIPTLGIGILYNRERIYVGVSAPNLLGDSLSSEDNVNIESPYYAYAGYRFFATRFEEVMINPSVLIKYVSGAPTQADFNTKVNYKNKIEVGAGYRTNSSMNFLAGFYVSNHLRVLYNYNQTLKSTPINNTHGIVLSYRFGNGFM</sequence>
<proteinExistence type="predicted"/>
<organism evidence="1 2">
    <name type="scientific">Aquimarina algiphila</name>
    <dbReference type="NCBI Taxonomy" id="2047982"/>
    <lineage>
        <taxon>Bacteria</taxon>
        <taxon>Pseudomonadati</taxon>
        <taxon>Bacteroidota</taxon>
        <taxon>Flavobacteriia</taxon>
        <taxon>Flavobacteriales</taxon>
        <taxon>Flavobacteriaceae</taxon>
        <taxon>Aquimarina</taxon>
    </lineage>
</organism>
<comment type="caution">
    <text evidence="1">The sequence shown here is derived from an EMBL/GenBank/DDBJ whole genome shotgun (WGS) entry which is preliminary data.</text>
</comment>
<dbReference type="RefSeq" id="WP_143916413.1">
    <property type="nucleotide sequence ID" value="NZ_CANLFO010000014.1"/>
</dbReference>
<gene>
    <name evidence="1" type="ORF">FOF46_10370</name>
</gene>
<dbReference type="Proteomes" id="UP000318833">
    <property type="component" value="Unassembled WGS sequence"/>
</dbReference>
<dbReference type="EMBL" id="VLNR01000018">
    <property type="protein sequence ID" value="TSE08868.1"/>
    <property type="molecule type" value="Genomic_DNA"/>
</dbReference>
<accession>A0A554VL70</accession>
<dbReference type="NCBIfam" id="TIGR03519">
    <property type="entry name" value="T9SS_PorP_fam"/>
    <property type="match status" value="1"/>
</dbReference>
<dbReference type="OrthoDB" id="1172751at2"/>
<name>A0A554VL70_9FLAO</name>
<evidence type="ECO:0000313" key="2">
    <source>
        <dbReference type="Proteomes" id="UP000318833"/>
    </source>
</evidence>
<dbReference type="InterPro" id="IPR019861">
    <property type="entry name" value="PorP/SprF_Bacteroidetes"/>
</dbReference>
<evidence type="ECO:0000313" key="1">
    <source>
        <dbReference type="EMBL" id="TSE08868.1"/>
    </source>
</evidence>
<reference evidence="1 2" key="1">
    <citation type="submission" date="2019-07" db="EMBL/GenBank/DDBJ databases">
        <title>The draft genome sequence of Aquimarina algiphila M91.</title>
        <authorList>
            <person name="Meng X."/>
        </authorList>
    </citation>
    <scope>NUCLEOTIDE SEQUENCE [LARGE SCALE GENOMIC DNA]</scope>
    <source>
        <strain evidence="1 2">M91</strain>
    </source>
</reference>